<organism evidence="1 2">
    <name type="scientific">Papaver atlanticum</name>
    <dbReference type="NCBI Taxonomy" id="357466"/>
    <lineage>
        <taxon>Eukaryota</taxon>
        <taxon>Viridiplantae</taxon>
        <taxon>Streptophyta</taxon>
        <taxon>Embryophyta</taxon>
        <taxon>Tracheophyta</taxon>
        <taxon>Spermatophyta</taxon>
        <taxon>Magnoliopsida</taxon>
        <taxon>Ranunculales</taxon>
        <taxon>Papaveraceae</taxon>
        <taxon>Papaveroideae</taxon>
        <taxon>Papaver</taxon>
    </lineage>
</organism>
<feature type="non-terminal residue" evidence="1">
    <location>
        <position position="1"/>
    </location>
</feature>
<gene>
    <name evidence="1" type="ORF">MKW98_023000</name>
</gene>
<keyword evidence="2" id="KW-1185">Reference proteome</keyword>
<comment type="caution">
    <text evidence="1">The sequence shown here is derived from an EMBL/GenBank/DDBJ whole genome shotgun (WGS) entry which is preliminary data.</text>
</comment>
<sequence length="61" mass="7258">VQDNFVDRKIQSISPPLETGNSIWWCNLKYVLIRSPMNLHREYHQQVQFIISKRQGDSTQN</sequence>
<proteinExistence type="predicted"/>
<name>A0AAD4T7S5_9MAGN</name>
<reference evidence="1" key="1">
    <citation type="submission" date="2022-04" db="EMBL/GenBank/DDBJ databases">
        <title>A functionally conserved STORR gene fusion in Papaver species that diverged 16.8 million years ago.</title>
        <authorList>
            <person name="Catania T."/>
        </authorList>
    </citation>
    <scope>NUCLEOTIDE SEQUENCE</scope>
    <source>
        <strain evidence="1">S-188037</strain>
    </source>
</reference>
<evidence type="ECO:0000313" key="1">
    <source>
        <dbReference type="EMBL" id="KAI3945726.1"/>
    </source>
</evidence>
<dbReference type="Proteomes" id="UP001202328">
    <property type="component" value="Unassembled WGS sequence"/>
</dbReference>
<dbReference type="AlphaFoldDB" id="A0AAD4T7S5"/>
<evidence type="ECO:0000313" key="2">
    <source>
        <dbReference type="Proteomes" id="UP001202328"/>
    </source>
</evidence>
<protein>
    <submittedName>
        <fullName evidence="1">Uncharacterized protein</fullName>
    </submittedName>
</protein>
<accession>A0AAD4T7S5</accession>
<dbReference type="EMBL" id="JAJJMB010003726">
    <property type="protein sequence ID" value="KAI3945726.1"/>
    <property type="molecule type" value="Genomic_DNA"/>
</dbReference>